<evidence type="ECO:0000313" key="1">
    <source>
        <dbReference type="EMBL" id="QIU96632.1"/>
    </source>
</evidence>
<gene>
    <name evidence="1" type="ORF">BacF7301_21870</name>
</gene>
<protein>
    <submittedName>
        <fullName evidence="1">Uncharacterized protein</fullName>
    </submittedName>
</protein>
<sequence>MTENIYSKYKTLLDELETNFDDDPMKTMCQMVDLYENLNGTYFHDLSDSISLWITENGNEKILKYIEDKHNPKLKRLQDFLLYKLQNRGY</sequence>
<keyword evidence="2" id="KW-1185">Reference proteome</keyword>
<dbReference type="Proteomes" id="UP000501780">
    <property type="component" value="Chromosome"/>
</dbReference>
<accession>A0A6H0KTG3</accession>
<organism evidence="1 2">
    <name type="scientific">Bacteroides faecium</name>
    <dbReference type="NCBI Taxonomy" id="2715212"/>
    <lineage>
        <taxon>Bacteria</taxon>
        <taxon>Pseudomonadati</taxon>
        <taxon>Bacteroidota</taxon>
        <taxon>Bacteroidia</taxon>
        <taxon>Bacteroidales</taxon>
        <taxon>Bacteroidaceae</taxon>
        <taxon>Bacteroides</taxon>
    </lineage>
</organism>
<reference evidence="1 2" key="1">
    <citation type="submission" date="2020-03" db="EMBL/GenBank/DDBJ databases">
        <title>Genomic analysis of Bacteroides faecium CBA7301.</title>
        <authorList>
            <person name="Kim J."/>
            <person name="Roh S.W."/>
        </authorList>
    </citation>
    <scope>NUCLEOTIDE SEQUENCE [LARGE SCALE GENOMIC DNA]</scope>
    <source>
        <strain evidence="1 2">CBA7301</strain>
    </source>
</reference>
<evidence type="ECO:0000313" key="2">
    <source>
        <dbReference type="Proteomes" id="UP000501780"/>
    </source>
</evidence>
<dbReference type="RefSeq" id="WP_167966131.1">
    <property type="nucleotide sequence ID" value="NZ_CP050831.1"/>
</dbReference>
<proteinExistence type="predicted"/>
<dbReference type="EMBL" id="CP050831">
    <property type="protein sequence ID" value="QIU96632.1"/>
    <property type="molecule type" value="Genomic_DNA"/>
</dbReference>
<name>A0A6H0KTG3_9BACE</name>
<dbReference type="AlphaFoldDB" id="A0A6H0KTG3"/>
<dbReference type="KEGG" id="bfc:BacF7301_21870"/>